<sequence length="357" mass="40618">MNLNIKDLEGNNETSSNSAESNSSTDISESNESEEDEQIISNNEEKQNVTSKHNRHLEEAELARKQMNSDLKIAAVTENKKNPIKVEVMQKEDFVSTSSIEKDITNRKKTTNDSKITSNNEEKQNVTSEHNRHLEEAELARKQMNSDLKIAAVTENSSQNRNIKIVLLLKSILKEKPTLEKIRLRFLVSGHNFLPNDSDFGDVESALKIQQKLKNTSRLWKTVEKNPIKVEVMQKEDFVSTSSIEKDITNRKKTTNDSKLLDELGYPTVGTLRKSRRSVPKFSEKLNRGDSQFRVNKEGAIVFRWQDTKDVLATSNCFSHTTPEVKCTMEDGTKNDVAFPAMLQFYNASITLDRSDC</sequence>
<evidence type="ECO:0000256" key="1">
    <source>
        <dbReference type="SAM" id="MobiDB-lite"/>
    </source>
</evidence>
<proteinExistence type="predicted"/>
<dbReference type="OrthoDB" id="6771654at2759"/>
<dbReference type="Proteomes" id="UP000801492">
    <property type="component" value="Unassembled WGS sequence"/>
</dbReference>
<dbReference type="InterPro" id="IPR029526">
    <property type="entry name" value="PGBD"/>
</dbReference>
<name>A0A8K0D3J7_IGNLU</name>
<feature type="compositionally biased region" description="Low complexity" evidence="1">
    <location>
        <begin position="11"/>
        <end position="28"/>
    </location>
</feature>
<protein>
    <recommendedName>
        <fullName evidence="2">PiggyBac transposable element-derived protein domain-containing protein</fullName>
    </recommendedName>
</protein>
<feature type="region of interest" description="Disordered" evidence="1">
    <location>
        <begin position="105"/>
        <end position="130"/>
    </location>
</feature>
<feature type="domain" description="PiggyBac transposable element-derived protein" evidence="2">
    <location>
        <begin position="261"/>
        <end position="350"/>
    </location>
</feature>
<organism evidence="3 4">
    <name type="scientific">Ignelater luminosus</name>
    <name type="common">Cucubano</name>
    <name type="synonym">Pyrophorus luminosus</name>
    <dbReference type="NCBI Taxonomy" id="2038154"/>
    <lineage>
        <taxon>Eukaryota</taxon>
        <taxon>Metazoa</taxon>
        <taxon>Ecdysozoa</taxon>
        <taxon>Arthropoda</taxon>
        <taxon>Hexapoda</taxon>
        <taxon>Insecta</taxon>
        <taxon>Pterygota</taxon>
        <taxon>Neoptera</taxon>
        <taxon>Endopterygota</taxon>
        <taxon>Coleoptera</taxon>
        <taxon>Polyphaga</taxon>
        <taxon>Elateriformia</taxon>
        <taxon>Elateroidea</taxon>
        <taxon>Elateridae</taxon>
        <taxon>Agrypninae</taxon>
        <taxon>Pyrophorini</taxon>
        <taxon>Ignelater</taxon>
    </lineage>
</organism>
<feature type="compositionally biased region" description="Basic and acidic residues" evidence="1">
    <location>
        <begin position="120"/>
        <end position="130"/>
    </location>
</feature>
<keyword evidence="4" id="KW-1185">Reference proteome</keyword>
<gene>
    <name evidence="3" type="ORF">ILUMI_07606</name>
</gene>
<dbReference type="Pfam" id="PF13843">
    <property type="entry name" value="DDE_Tnp_1_7"/>
    <property type="match status" value="1"/>
</dbReference>
<dbReference type="AlphaFoldDB" id="A0A8K0D3J7"/>
<reference evidence="3" key="1">
    <citation type="submission" date="2019-08" db="EMBL/GenBank/DDBJ databases">
        <title>The genome of the North American firefly Photinus pyralis.</title>
        <authorList>
            <consortium name="Photinus pyralis genome working group"/>
            <person name="Fallon T.R."/>
            <person name="Sander Lower S.E."/>
            <person name="Weng J.-K."/>
        </authorList>
    </citation>
    <scope>NUCLEOTIDE SEQUENCE</scope>
    <source>
        <strain evidence="3">TRF0915ILg1</strain>
        <tissue evidence="3">Whole body</tissue>
    </source>
</reference>
<comment type="caution">
    <text evidence="3">The sequence shown here is derived from an EMBL/GenBank/DDBJ whole genome shotgun (WGS) entry which is preliminary data.</text>
</comment>
<dbReference type="EMBL" id="VTPC01003414">
    <property type="protein sequence ID" value="KAF2898569.1"/>
    <property type="molecule type" value="Genomic_DNA"/>
</dbReference>
<evidence type="ECO:0000313" key="3">
    <source>
        <dbReference type="EMBL" id="KAF2898569.1"/>
    </source>
</evidence>
<accession>A0A8K0D3J7</accession>
<evidence type="ECO:0000259" key="2">
    <source>
        <dbReference type="Pfam" id="PF13843"/>
    </source>
</evidence>
<evidence type="ECO:0000313" key="4">
    <source>
        <dbReference type="Proteomes" id="UP000801492"/>
    </source>
</evidence>
<feature type="compositionally biased region" description="Acidic residues" evidence="1">
    <location>
        <begin position="29"/>
        <end position="38"/>
    </location>
</feature>
<feature type="region of interest" description="Disordered" evidence="1">
    <location>
        <begin position="1"/>
        <end position="57"/>
    </location>
</feature>